<organism evidence="3 4">
    <name type="scientific">Angiostrongylus cantonensis</name>
    <name type="common">Rat lungworm</name>
    <dbReference type="NCBI Taxonomy" id="6313"/>
    <lineage>
        <taxon>Eukaryota</taxon>
        <taxon>Metazoa</taxon>
        <taxon>Ecdysozoa</taxon>
        <taxon>Nematoda</taxon>
        <taxon>Chromadorea</taxon>
        <taxon>Rhabditida</taxon>
        <taxon>Rhabditina</taxon>
        <taxon>Rhabditomorpha</taxon>
        <taxon>Strongyloidea</taxon>
        <taxon>Metastrongylidae</taxon>
        <taxon>Angiostrongylus</taxon>
    </lineage>
</organism>
<name>A0A158P9Y4_ANGCA</name>
<sequence length="282" mass="31687">MVDTSSSVAVHTTLYCDDGSSMLLFKIYQRRIRKKTDSLRSKYRREDEQRREMENRMKEIANRHNFAIRFRTPKQWEEPPGKNEVDNGVLQVTSTHCATHAPLLYCPSKFPIFTGDTPLQSSSLKCEMAAPVVNDKTKDPDSYFSTVTTKVVDKPTTTASAGTVTGITSSEEKSSNTSPSGRSHGTKIVTSEKSIWASSGNGLTTSDCMKEIDRPKDAKRPNEAQPRDVYELRRELQRLRANEISLGMKQVLNESRRCNQSCGSASTTRLRYVVHASDHLSE</sequence>
<keyword evidence="3" id="KW-1185">Reference proteome</keyword>
<proteinExistence type="predicted"/>
<dbReference type="WBParaSite" id="ACAC_0000877701-mRNA-1">
    <property type="protein sequence ID" value="ACAC_0000877701-mRNA-1"/>
    <property type="gene ID" value="ACAC_0000877701"/>
</dbReference>
<dbReference type="STRING" id="6313.A0A158P9Y4"/>
<accession>A0A158P9Y4</accession>
<evidence type="ECO:0000256" key="1">
    <source>
        <dbReference type="SAM" id="Coils"/>
    </source>
</evidence>
<evidence type="ECO:0000256" key="2">
    <source>
        <dbReference type="SAM" id="MobiDB-lite"/>
    </source>
</evidence>
<protein>
    <submittedName>
        <fullName evidence="4">Uncharacterized protein</fullName>
    </submittedName>
</protein>
<evidence type="ECO:0000313" key="4">
    <source>
        <dbReference type="WBParaSite" id="ACAC_0000877701-mRNA-1"/>
    </source>
</evidence>
<evidence type="ECO:0000313" key="3">
    <source>
        <dbReference type="Proteomes" id="UP000035642"/>
    </source>
</evidence>
<keyword evidence="1" id="KW-0175">Coiled coil</keyword>
<reference evidence="4" key="2">
    <citation type="submission" date="2016-04" db="UniProtKB">
        <authorList>
            <consortium name="WormBaseParasite"/>
        </authorList>
    </citation>
    <scope>IDENTIFICATION</scope>
</reference>
<dbReference type="Proteomes" id="UP000035642">
    <property type="component" value="Unassembled WGS sequence"/>
</dbReference>
<feature type="region of interest" description="Disordered" evidence="2">
    <location>
        <begin position="159"/>
        <end position="186"/>
    </location>
</feature>
<reference evidence="3" key="1">
    <citation type="submission" date="2012-09" db="EMBL/GenBank/DDBJ databases">
        <authorList>
            <person name="Martin A.A."/>
        </authorList>
    </citation>
    <scope>NUCLEOTIDE SEQUENCE</scope>
</reference>
<feature type="coiled-coil region" evidence="1">
    <location>
        <begin position="36"/>
        <end position="63"/>
    </location>
</feature>
<dbReference type="AlphaFoldDB" id="A0A158P9Y4"/>